<evidence type="ECO:0000256" key="4">
    <source>
        <dbReference type="ARBA" id="ARBA00022833"/>
    </source>
</evidence>
<name>A0A485KHA9_9STRA</name>
<dbReference type="AlphaFoldDB" id="A0A485KHA9"/>
<organism evidence="8 9">
    <name type="scientific">Aphanomyces stellatus</name>
    <dbReference type="NCBI Taxonomy" id="120398"/>
    <lineage>
        <taxon>Eukaryota</taxon>
        <taxon>Sar</taxon>
        <taxon>Stramenopiles</taxon>
        <taxon>Oomycota</taxon>
        <taxon>Saprolegniomycetes</taxon>
        <taxon>Saprolegniales</taxon>
        <taxon>Verrucalvaceae</taxon>
        <taxon>Aphanomyces</taxon>
    </lineage>
</organism>
<evidence type="ECO:0000259" key="6">
    <source>
        <dbReference type="PROSITE" id="PS50064"/>
    </source>
</evidence>
<dbReference type="Proteomes" id="UP000332933">
    <property type="component" value="Unassembled WGS sequence"/>
</dbReference>
<dbReference type="SUPFAM" id="SSF57716">
    <property type="entry name" value="Glucocorticoid receptor-like (DNA-binding domain)"/>
    <property type="match status" value="1"/>
</dbReference>
<keyword evidence="5" id="KW-0539">Nucleus</keyword>
<dbReference type="OrthoDB" id="19045at2759"/>
<evidence type="ECO:0000256" key="3">
    <source>
        <dbReference type="ARBA" id="ARBA00022771"/>
    </source>
</evidence>
<keyword evidence="2" id="KW-0479">Metal-binding</keyword>
<keyword evidence="4" id="KW-0862">Zinc</keyword>
<comment type="subcellular location">
    <subcellularLocation>
        <location evidence="1">Nucleus</location>
    </subcellularLocation>
</comment>
<evidence type="ECO:0000313" key="8">
    <source>
        <dbReference type="EMBL" id="VFT82287.1"/>
    </source>
</evidence>
<gene>
    <name evidence="8" type="primary">Aste57867_5214</name>
    <name evidence="7" type="ORF">As57867_005201</name>
    <name evidence="8" type="ORF">ASTE57867_5214</name>
</gene>
<dbReference type="GO" id="GO:0003677">
    <property type="term" value="F:DNA binding"/>
    <property type="evidence" value="ECO:0007669"/>
    <property type="project" value="InterPro"/>
</dbReference>
<accession>A0A485KHA9</accession>
<evidence type="ECO:0000256" key="5">
    <source>
        <dbReference type="ARBA" id="ARBA00023242"/>
    </source>
</evidence>
<proteinExistence type="predicted"/>
<reference evidence="7" key="2">
    <citation type="submission" date="2019-06" db="EMBL/GenBank/DDBJ databases">
        <title>Genomics analysis of Aphanomyces spp. identifies a new class of oomycete effector associated with host adaptation.</title>
        <authorList>
            <person name="Gaulin E."/>
        </authorList>
    </citation>
    <scope>NUCLEOTIDE SEQUENCE</scope>
    <source>
        <strain evidence="7">CBS 578.67</strain>
    </source>
</reference>
<evidence type="ECO:0000313" key="7">
    <source>
        <dbReference type="EMBL" id="KAF0711520.1"/>
    </source>
</evidence>
<sequence>MLSMSVAATAADQSNPWSKEVVPVLGKATTNSCMCQSCQEPIAQGCVRVGLIFHHMNGYIGLDWHHITCCETPEQLPLVDGYELLSPDDQAAIQALIP</sequence>
<keyword evidence="9" id="KW-1185">Reference proteome</keyword>
<dbReference type="EMBL" id="CAADRA010001579">
    <property type="protein sequence ID" value="VFT82287.1"/>
    <property type="molecule type" value="Genomic_DNA"/>
</dbReference>
<evidence type="ECO:0000256" key="2">
    <source>
        <dbReference type="ARBA" id="ARBA00022723"/>
    </source>
</evidence>
<dbReference type="InterPro" id="IPR036957">
    <property type="entry name" value="Znf_PARP_sf"/>
</dbReference>
<evidence type="ECO:0000313" key="9">
    <source>
        <dbReference type="Proteomes" id="UP000332933"/>
    </source>
</evidence>
<dbReference type="GO" id="GO:0005634">
    <property type="term" value="C:nucleus"/>
    <property type="evidence" value="ECO:0007669"/>
    <property type="project" value="UniProtKB-SubCell"/>
</dbReference>
<dbReference type="Gene3D" id="3.30.1740.10">
    <property type="entry name" value="Zinc finger, PARP-type"/>
    <property type="match status" value="1"/>
</dbReference>
<dbReference type="InterPro" id="IPR001510">
    <property type="entry name" value="Znf_PARP"/>
</dbReference>
<dbReference type="PROSITE" id="PS50064">
    <property type="entry name" value="ZF_PARP_2"/>
    <property type="match status" value="1"/>
</dbReference>
<feature type="domain" description="PARP-type" evidence="6">
    <location>
        <begin position="28"/>
        <end position="98"/>
    </location>
</feature>
<keyword evidence="3" id="KW-0863">Zinc-finger</keyword>
<dbReference type="SMART" id="SM01336">
    <property type="entry name" value="zf-PARP"/>
    <property type="match status" value="1"/>
</dbReference>
<dbReference type="EMBL" id="VJMH01001578">
    <property type="protein sequence ID" value="KAF0711520.1"/>
    <property type="molecule type" value="Genomic_DNA"/>
</dbReference>
<dbReference type="GO" id="GO:0008270">
    <property type="term" value="F:zinc ion binding"/>
    <property type="evidence" value="ECO:0007669"/>
    <property type="project" value="UniProtKB-KW"/>
</dbReference>
<evidence type="ECO:0000256" key="1">
    <source>
        <dbReference type="ARBA" id="ARBA00004123"/>
    </source>
</evidence>
<protein>
    <submittedName>
        <fullName evidence="8">Aste57867_5214 protein</fullName>
    </submittedName>
</protein>
<reference evidence="8 9" key="1">
    <citation type="submission" date="2019-03" db="EMBL/GenBank/DDBJ databases">
        <authorList>
            <person name="Gaulin E."/>
            <person name="Dumas B."/>
        </authorList>
    </citation>
    <scope>NUCLEOTIDE SEQUENCE [LARGE SCALE GENOMIC DNA]</scope>
    <source>
        <strain evidence="8">CBS 568.67</strain>
    </source>
</reference>